<organism evidence="1 2">
    <name type="scientific">Arctium lappa</name>
    <name type="common">Greater burdock</name>
    <name type="synonym">Lappa major</name>
    <dbReference type="NCBI Taxonomy" id="4217"/>
    <lineage>
        <taxon>Eukaryota</taxon>
        <taxon>Viridiplantae</taxon>
        <taxon>Streptophyta</taxon>
        <taxon>Embryophyta</taxon>
        <taxon>Tracheophyta</taxon>
        <taxon>Spermatophyta</taxon>
        <taxon>Magnoliopsida</taxon>
        <taxon>eudicotyledons</taxon>
        <taxon>Gunneridae</taxon>
        <taxon>Pentapetalae</taxon>
        <taxon>asterids</taxon>
        <taxon>campanulids</taxon>
        <taxon>Asterales</taxon>
        <taxon>Asteraceae</taxon>
        <taxon>Carduoideae</taxon>
        <taxon>Cardueae</taxon>
        <taxon>Arctiinae</taxon>
        <taxon>Arctium</taxon>
    </lineage>
</organism>
<comment type="caution">
    <text evidence="1">The sequence shown here is derived from an EMBL/GenBank/DDBJ whole genome shotgun (WGS) entry which is preliminary data.</text>
</comment>
<reference evidence="2" key="1">
    <citation type="journal article" date="2022" name="Mol. Ecol. Resour.">
        <title>The genomes of chicory, endive, great burdock and yacon provide insights into Asteraceae palaeo-polyploidization history and plant inulin production.</title>
        <authorList>
            <person name="Fan W."/>
            <person name="Wang S."/>
            <person name="Wang H."/>
            <person name="Wang A."/>
            <person name="Jiang F."/>
            <person name="Liu H."/>
            <person name="Zhao H."/>
            <person name="Xu D."/>
            <person name="Zhang Y."/>
        </authorList>
    </citation>
    <scope>NUCLEOTIDE SEQUENCE [LARGE SCALE GENOMIC DNA]</scope>
    <source>
        <strain evidence="2">cv. Niubang</strain>
    </source>
</reference>
<evidence type="ECO:0000313" key="2">
    <source>
        <dbReference type="Proteomes" id="UP001055879"/>
    </source>
</evidence>
<evidence type="ECO:0000313" key="1">
    <source>
        <dbReference type="EMBL" id="KAI3707623.1"/>
    </source>
</evidence>
<protein>
    <submittedName>
        <fullName evidence="1">Uncharacterized protein</fullName>
    </submittedName>
</protein>
<gene>
    <name evidence="1" type="ORF">L6452_26250</name>
</gene>
<keyword evidence="2" id="KW-1185">Reference proteome</keyword>
<name>A0ACB9ACR9_ARCLA</name>
<accession>A0ACB9ACR9</accession>
<sequence>MTKQRLLLTEDSHGVKLFNGRVWVPKVGGNRELLLKDAHKSKYSIHPGSTKMYKDLKQHYWWPIMKLDVARYVERFDRLTKSAHILSMRETLLMDKLAKLYIDEVVSRNGVPLSIVSDRNSWFISNFWDGLQKELGTRVLLSFWIILVKFRIQNRWLDELLSRLKMISREALAIGADVKPPVLFKGKLSLKEEVKAKEGESLEATYDRFLTLLNKMKQMKDLNEIPLHEVYETLRQNEEEVEEIKDEKKKVEKLVADPVALVVKKKEKKSQVMLLLTKAFQKKFYKKPGSNSKRYPSGSRNYEHRERVEGKRFEEKQPEEKNYGNKNEEKKEPEPVKCYNCGKVGHYAKDCRKLRVHNSEYYKNKIILAKQQEADKALMAEDEYWLDHLDGEEDKDENAHMCFIGQNIIEANSDAEDSEEVCDMSKSDFLSQMQSMMIKLQDLQSKLKREKMYL</sequence>
<dbReference type="EMBL" id="CM042054">
    <property type="protein sequence ID" value="KAI3707623.1"/>
    <property type="molecule type" value="Genomic_DNA"/>
</dbReference>
<reference evidence="1 2" key="2">
    <citation type="journal article" date="2022" name="Mol. Ecol. Resour.">
        <title>The genomes of chicory, endive, great burdock and yacon provide insights into Asteraceae paleo-polyploidization history and plant inulin production.</title>
        <authorList>
            <person name="Fan W."/>
            <person name="Wang S."/>
            <person name="Wang H."/>
            <person name="Wang A."/>
            <person name="Jiang F."/>
            <person name="Liu H."/>
            <person name="Zhao H."/>
            <person name="Xu D."/>
            <person name="Zhang Y."/>
        </authorList>
    </citation>
    <scope>NUCLEOTIDE SEQUENCE [LARGE SCALE GENOMIC DNA]</scope>
    <source>
        <strain evidence="2">cv. Niubang</strain>
    </source>
</reference>
<proteinExistence type="predicted"/>
<dbReference type="Proteomes" id="UP001055879">
    <property type="component" value="Linkage Group LG08"/>
</dbReference>